<evidence type="ECO:0000256" key="1">
    <source>
        <dbReference type="PROSITE-ProRule" id="PRU00175"/>
    </source>
</evidence>
<comment type="caution">
    <text evidence="4">The sequence shown here is derived from an EMBL/GenBank/DDBJ whole genome shotgun (WGS) entry which is preliminary data.</text>
</comment>
<keyword evidence="1" id="KW-0479">Metal-binding</keyword>
<dbReference type="InterPro" id="IPR001841">
    <property type="entry name" value="Znf_RING"/>
</dbReference>
<feature type="domain" description="RING-type" evidence="3">
    <location>
        <begin position="655"/>
        <end position="707"/>
    </location>
</feature>
<dbReference type="AlphaFoldDB" id="A0A9K3CZS9"/>
<dbReference type="Proteomes" id="UP000265618">
    <property type="component" value="Unassembled WGS sequence"/>
</dbReference>
<proteinExistence type="predicted"/>
<dbReference type="EMBL" id="BDIP01002353">
    <property type="protein sequence ID" value="GIQ86161.1"/>
    <property type="molecule type" value="Genomic_DNA"/>
</dbReference>
<reference evidence="4 5" key="1">
    <citation type="journal article" date="2018" name="PLoS ONE">
        <title>The draft genome of Kipferlia bialata reveals reductive genome evolution in fornicate parasites.</title>
        <authorList>
            <person name="Tanifuji G."/>
            <person name="Takabayashi S."/>
            <person name="Kume K."/>
            <person name="Takagi M."/>
            <person name="Nakayama T."/>
            <person name="Kamikawa R."/>
            <person name="Inagaki Y."/>
            <person name="Hashimoto T."/>
        </authorList>
    </citation>
    <scope>NUCLEOTIDE SEQUENCE [LARGE SCALE GENOMIC DNA]</scope>
    <source>
        <strain evidence="4">NY0173</strain>
    </source>
</reference>
<evidence type="ECO:0000313" key="5">
    <source>
        <dbReference type="Proteomes" id="UP000265618"/>
    </source>
</evidence>
<evidence type="ECO:0000313" key="4">
    <source>
        <dbReference type="EMBL" id="GIQ86161.1"/>
    </source>
</evidence>
<accession>A0A9K3CZS9</accession>
<dbReference type="OrthoDB" id="61092at2759"/>
<dbReference type="PROSITE" id="PS50089">
    <property type="entry name" value="ZF_RING_2"/>
    <property type="match status" value="1"/>
</dbReference>
<protein>
    <recommendedName>
        <fullName evidence="3">RING-type domain-containing protein</fullName>
    </recommendedName>
</protein>
<keyword evidence="5" id="KW-1185">Reference proteome</keyword>
<evidence type="ECO:0000256" key="2">
    <source>
        <dbReference type="SAM" id="MobiDB-lite"/>
    </source>
</evidence>
<gene>
    <name evidence="4" type="ORF">KIPB_007961</name>
</gene>
<feature type="region of interest" description="Disordered" evidence="2">
    <location>
        <begin position="587"/>
        <end position="607"/>
    </location>
</feature>
<dbReference type="GO" id="GO:0008270">
    <property type="term" value="F:zinc ion binding"/>
    <property type="evidence" value="ECO:0007669"/>
    <property type="project" value="UniProtKB-KW"/>
</dbReference>
<organism evidence="4 5">
    <name type="scientific">Kipferlia bialata</name>
    <dbReference type="NCBI Taxonomy" id="797122"/>
    <lineage>
        <taxon>Eukaryota</taxon>
        <taxon>Metamonada</taxon>
        <taxon>Carpediemonas-like organisms</taxon>
        <taxon>Kipferlia</taxon>
    </lineage>
</organism>
<sequence length="870" mass="96029">SSHYGAMKSDKPLIKHVTVIYPSGCQRDRLDEMFLRLCGSGVVYVHGTIGEVDITPAPEVAAVPGYRAILSDEYPLYIHRDATLDGVIASLRGSRHLEVVCNLLLGVVSSPLQIGRLATDSVYLMLYQALISLRRTEPSLKAFFNEFSRVKSNASGSSKKVLSTLVNDANDASSALHALVTQAEGPFLVYEGRTTSRKDVLDSVFRDGHGLSRVVRFIGSFLLQDERPEDGSGYIPLGLSDGDFFGSLLSLLAPGLQVGTVQSALVASATLMSHSPYAERAERFLHSIRGQWLSTGKDGVTKYPEHCSPDFVNVLYKAALRHPGLFTEGEAQWLRMLHRTSALSRNLPARIPVKTYRVPHMRKCPDYKFECCDCHEMRSFTVMLSVSTPDGFRLKCGSCLATNGQGAKWPEFCRDGQSYIVACKGPRGEGCGKLYAISTPQTKAQCTQCLTMTEYTLIRGGVCYSCLKVSPNHFGDHDPLPDPPAFKCHACRNDTRPIRAVQCSVCKLHWCDPSARYTSPFTCPRCNTHPKDIGRKDHALSKVVKANPSLLDLLGASYSDTFPEAVLSRRTLFRHITENELEVRGRIGETTKEREREGDGERERERETEWDVVDEDGFTYPTRLVGDMPIQNGAEVGSAVRAILERDGVTHSSECSVCFRGTNHPLHICDNSGCAGAMCRNCATSWYEGLQSGHNVPHALMLCPFCRSDIRPKTLAAVNRPACVLLAKGPPFFDPACHHAWCTSCDKVTPFCDRECAGDRPVVQDHVCAACQETRLLAARKVLDQEMLGRQCPGYKRGVKGKRGKRCEFHLVKVSGCSHVQCPACQSHSCYRCGYLGETSGHVYAHMQDKHGTDTDPQGYGFGNYDIDDE</sequence>
<feature type="non-terminal residue" evidence="4">
    <location>
        <position position="1"/>
    </location>
</feature>
<keyword evidence="1" id="KW-0862">Zinc</keyword>
<keyword evidence="1" id="KW-0863">Zinc-finger</keyword>
<evidence type="ECO:0000259" key="3">
    <source>
        <dbReference type="PROSITE" id="PS50089"/>
    </source>
</evidence>
<name>A0A9K3CZS9_9EUKA</name>
<dbReference type="SUPFAM" id="SSF57850">
    <property type="entry name" value="RING/U-box"/>
    <property type="match status" value="1"/>
</dbReference>